<dbReference type="Pfam" id="PF11104">
    <property type="entry name" value="PilM_2"/>
    <property type="match status" value="1"/>
</dbReference>
<dbReference type="Gene3D" id="3.30.420.40">
    <property type="match status" value="2"/>
</dbReference>
<dbReference type="Proteomes" id="UP000537775">
    <property type="component" value="Unassembled WGS sequence"/>
</dbReference>
<protein>
    <submittedName>
        <fullName evidence="2">Type IV pilus assembly protein PilM</fullName>
    </submittedName>
</protein>
<accession>A0A7X0KUX5</accession>
<name>A0A7X0KUX5_9MICO</name>
<dbReference type="InterPro" id="IPR005883">
    <property type="entry name" value="PilM"/>
</dbReference>
<dbReference type="SUPFAM" id="SSF53067">
    <property type="entry name" value="Actin-like ATPase domain"/>
    <property type="match status" value="1"/>
</dbReference>
<reference evidence="2 3" key="1">
    <citation type="submission" date="2020-08" db="EMBL/GenBank/DDBJ databases">
        <title>Sequencing the genomes of 1000 actinobacteria strains.</title>
        <authorList>
            <person name="Klenk H.-P."/>
        </authorList>
    </citation>
    <scope>NUCLEOTIDE SEQUENCE [LARGE SCALE GENOMIC DNA]</scope>
    <source>
        <strain evidence="2 3">DSM 12511</strain>
    </source>
</reference>
<dbReference type="InterPro" id="IPR043129">
    <property type="entry name" value="ATPase_NBD"/>
</dbReference>
<evidence type="ECO:0000313" key="3">
    <source>
        <dbReference type="Proteomes" id="UP000537775"/>
    </source>
</evidence>
<evidence type="ECO:0000259" key="1">
    <source>
        <dbReference type="SMART" id="SM00842"/>
    </source>
</evidence>
<dbReference type="InterPro" id="IPR050696">
    <property type="entry name" value="FtsA/MreB"/>
</dbReference>
<sequence length="346" mass="36719">MAKTLVGLEITEESVRGVEVTTGRSPALIAAGEVPLPRETARDSEVLDQDAVAVALRTLWMGAGFKGRRVTLGVGSRRILVREYTTQAMAPQLLRQALPYQVQDLLPVPVSQAVLDFYPLGQVGDQVTGLLVAAVSDNIEQMIATLKKAKLSVEAVDLVPFGLARVAKRVAQPGDTVAMIHLGDHTSYVTVATDGIPNFVRIIPVEIATTASQREPTMMPMAEAEIEEVLEPVGASGILPRRSGTRASLRGSAPATSGVTDVVARLRSTLSFFQGREGAPRVVQVFVSGAGYVAPGVADAIERSFDVPVVPIRLEQFVNARNRSLTDDLAFNAVATAGVLFGEGAK</sequence>
<dbReference type="EMBL" id="JACHML010000001">
    <property type="protein sequence ID" value="MBB6391635.1"/>
    <property type="molecule type" value="Genomic_DNA"/>
</dbReference>
<dbReference type="PANTHER" id="PTHR32432">
    <property type="entry name" value="CELL DIVISION PROTEIN FTSA-RELATED"/>
    <property type="match status" value="1"/>
</dbReference>
<evidence type="ECO:0000313" key="2">
    <source>
        <dbReference type="EMBL" id="MBB6391635.1"/>
    </source>
</evidence>
<proteinExistence type="predicted"/>
<organism evidence="2 3">
    <name type="scientific">Microbacterium thalassium</name>
    <dbReference type="NCBI Taxonomy" id="362649"/>
    <lineage>
        <taxon>Bacteria</taxon>
        <taxon>Bacillati</taxon>
        <taxon>Actinomycetota</taxon>
        <taxon>Actinomycetes</taxon>
        <taxon>Micrococcales</taxon>
        <taxon>Microbacteriaceae</taxon>
        <taxon>Microbacterium</taxon>
    </lineage>
</organism>
<comment type="caution">
    <text evidence="2">The sequence shown here is derived from an EMBL/GenBank/DDBJ whole genome shotgun (WGS) entry which is preliminary data.</text>
</comment>
<dbReference type="AlphaFoldDB" id="A0A7X0KUX5"/>
<dbReference type="InterPro" id="IPR003494">
    <property type="entry name" value="SHS2_FtsA"/>
</dbReference>
<gene>
    <name evidence="2" type="ORF">HD594_001948</name>
</gene>
<dbReference type="Gene3D" id="3.30.1490.300">
    <property type="match status" value="1"/>
</dbReference>
<dbReference type="RefSeq" id="WP_184750787.1">
    <property type="nucleotide sequence ID" value="NZ_BAAAJR010000006.1"/>
</dbReference>
<dbReference type="CDD" id="cd24049">
    <property type="entry name" value="ASKHA_NBD_PilM"/>
    <property type="match status" value="1"/>
</dbReference>
<dbReference type="SMART" id="SM00842">
    <property type="entry name" value="FtsA"/>
    <property type="match status" value="1"/>
</dbReference>
<keyword evidence="3" id="KW-1185">Reference proteome</keyword>
<feature type="domain" description="SHS2" evidence="1">
    <location>
        <begin position="5"/>
        <end position="167"/>
    </location>
</feature>
<dbReference type="PANTHER" id="PTHR32432:SF3">
    <property type="entry name" value="ETHANOLAMINE UTILIZATION PROTEIN EUTJ"/>
    <property type="match status" value="1"/>
</dbReference>
<dbReference type="GO" id="GO:0051301">
    <property type="term" value="P:cell division"/>
    <property type="evidence" value="ECO:0007669"/>
    <property type="project" value="InterPro"/>
</dbReference>